<feature type="non-terminal residue" evidence="1">
    <location>
        <position position="119"/>
    </location>
</feature>
<gene>
    <name evidence="1" type="ORF">Tci_853311</name>
</gene>
<dbReference type="EMBL" id="BKCJ011079405">
    <property type="protein sequence ID" value="GFC81341.1"/>
    <property type="molecule type" value="Genomic_DNA"/>
</dbReference>
<organism evidence="1">
    <name type="scientific">Tanacetum cinerariifolium</name>
    <name type="common">Dalmatian daisy</name>
    <name type="synonym">Chrysanthemum cinerariifolium</name>
    <dbReference type="NCBI Taxonomy" id="118510"/>
    <lineage>
        <taxon>Eukaryota</taxon>
        <taxon>Viridiplantae</taxon>
        <taxon>Streptophyta</taxon>
        <taxon>Embryophyta</taxon>
        <taxon>Tracheophyta</taxon>
        <taxon>Spermatophyta</taxon>
        <taxon>Magnoliopsida</taxon>
        <taxon>eudicotyledons</taxon>
        <taxon>Gunneridae</taxon>
        <taxon>Pentapetalae</taxon>
        <taxon>asterids</taxon>
        <taxon>campanulids</taxon>
        <taxon>Asterales</taxon>
        <taxon>Asteraceae</taxon>
        <taxon>Asteroideae</taxon>
        <taxon>Anthemideae</taxon>
        <taxon>Anthemidinae</taxon>
        <taxon>Tanacetum</taxon>
    </lineage>
</organism>
<name>A0A699RFI7_TANCI</name>
<proteinExistence type="predicted"/>
<protein>
    <submittedName>
        <fullName evidence="1">Uncharacterized protein</fullName>
    </submittedName>
</protein>
<dbReference type="AlphaFoldDB" id="A0A699RFI7"/>
<reference evidence="1" key="1">
    <citation type="journal article" date="2019" name="Sci. Rep.">
        <title>Draft genome of Tanacetum cinerariifolium, the natural source of mosquito coil.</title>
        <authorList>
            <person name="Yamashiro T."/>
            <person name="Shiraishi A."/>
            <person name="Satake H."/>
            <person name="Nakayama K."/>
        </authorList>
    </citation>
    <scope>NUCLEOTIDE SEQUENCE</scope>
</reference>
<accession>A0A699RFI7</accession>
<comment type="caution">
    <text evidence="1">The sequence shown here is derived from an EMBL/GenBank/DDBJ whole genome shotgun (WGS) entry which is preliminary data.</text>
</comment>
<sequence>MVNTRTDVDLSAAVQTPCRHCFPRFAQRFVRSSVRVLDRQMLVEIPHRLLFILGLNALISKSPIPLRRRQLPWTRRIGSLTWRRSLMLWVERLKREYHSIRQTNTETNMEFMQRFLRLA</sequence>
<evidence type="ECO:0000313" key="1">
    <source>
        <dbReference type="EMBL" id="GFC81341.1"/>
    </source>
</evidence>